<keyword evidence="6" id="KW-0862">Zinc</keyword>
<dbReference type="NCBIfam" id="NF005306">
    <property type="entry name" value="PRK06837.1"/>
    <property type="match status" value="1"/>
</dbReference>
<dbReference type="Pfam" id="PF07687">
    <property type="entry name" value="M20_dimer"/>
    <property type="match status" value="1"/>
</dbReference>
<dbReference type="SUPFAM" id="SSF53187">
    <property type="entry name" value="Zn-dependent exopeptidases"/>
    <property type="match status" value="1"/>
</dbReference>
<dbReference type="InterPro" id="IPR036497">
    <property type="entry name" value="GLTP_sf"/>
</dbReference>
<dbReference type="PANTHER" id="PTHR43808:SF25">
    <property type="entry name" value="PEPTIDASE M20 DIMERISATION DOMAIN-CONTAINING PROTEIN"/>
    <property type="match status" value="1"/>
</dbReference>
<dbReference type="Gene3D" id="1.10.3520.10">
    <property type="entry name" value="Glycolipid transfer protein"/>
    <property type="match status" value="1"/>
</dbReference>
<evidence type="ECO:0000256" key="4">
    <source>
        <dbReference type="ARBA" id="ARBA00022723"/>
    </source>
</evidence>
<dbReference type="InterPro" id="IPR011650">
    <property type="entry name" value="Peptidase_M20_dimer"/>
</dbReference>
<dbReference type="STRING" id="286115.A0A507D6R3"/>
<evidence type="ECO:0000313" key="12">
    <source>
        <dbReference type="Proteomes" id="UP000317494"/>
    </source>
</evidence>
<comment type="similarity">
    <text evidence="3">Belongs to the peptidase M20A family.</text>
</comment>
<evidence type="ECO:0000256" key="7">
    <source>
        <dbReference type="ARBA" id="ARBA00023285"/>
    </source>
</evidence>
<dbReference type="Gene3D" id="3.40.630.10">
    <property type="entry name" value="Zn peptidases"/>
    <property type="match status" value="1"/>
</dbReference>
<evidence type="ECO:0000313" key="10">
    <source>
        <dbReference type="EMBL" id="TPX47184.1"/>
    </source>
</evidence>
<evidence type="ECO:0008006" key="14">
    <source>
        <dbReference type="Google" id="ProtNLM"/>
    </source>
</evidence>
<accession>A0A507D6R3</accession>
<dbReference type="EMBL" id="QEAM01000083">
    <property type="protein sequence ID" value="TPX47184.1"/>
    <property type="molecule type" value="Genomic_DNA"/>
</dbReference>
<proteinExistence type="inferred from homology"/>
<keyword evidence="5" id="KW-0378">Hydrolase</keyword>
<comment type="cofactor">
    <cofactor evidence="2">
        <name>Zn(2+)</name>
        <dbReference type="ChEBI" id="CHEBI:29105"/>
    </cofactor>
</comment>
<dbReference type="Proteomes" id="UP000317494">
    <property type="component" value="Unassembled WGS sequence"/>
</dbReference>
<feature type="domain" description="Glycolipid transfer protein" evidence="9">
    <location>
        <begin position="23"/>
        <end position="161"/>
    </location>
</feature>
<evidence type="ECO:0000313" key="13">
    <source>
        <dbReference type="Proteomes" id="UP000320475"/>
    </source>
</evidence>
<dbReference type="SUPFAM" id="SSF110004">
    <property type="entry name" value="Glycolipid transfer protein, GLTP"/>
    <property type="match status" value="1"/>
</dbReference>
<comment type="cofactor">
    <cofactor evidence="1">
        <name>Co(2+)</name>
        <dbReference type="ChEBI" id="CHEBI:48828"/>
    </cofactor>
</comment>
<evidence type="ECO:0000256" key="1">
    <source>
        <dbReference type="ARBA" id="ARBA00001941"/>
    </source>
</evidence>
<dbReference type="InterPro" id="IPR050072">
    <property type="entry name" value="Peptidase_M20A"/>
</dbReference>
<keyword evidence="4" id="KW-0479">Metal-binding</keyword>
<dbReference type="NCBIfam" id="TIGR01910">
    <property type="entry name" value="DapE-ArgE"/>
    <property type="match status" value="1"/>
</dbReference>
<evidence type="ECO:0000259" key="8">
    <source>
        <dbReference type="Pfam" id="PF07687"/>
    </source>
</evidence>
<dbReference type="InterPro" id="IPR002933">
    <property type="entry name" value="Peptidase_M20"/>
</dbReference>
<dbReference type="Proteomes" id="UP000320475">
    <property type="component" value="Unassembled WGS sequence"/>
</dbReference>
<evidence type="ECO:0000259" key="9">
    <source>
        <dbReference type="Pfam" id="PF08718"/>
    </source>
</evidence>
<dbReference type="InterPro" id="IPR010182">
    <property type="entry name" value="ArgE/DapE"/>
</dbReference>
<dbReference type="InterPro" id="IPR014830">
    <property type="entry name" value="Glycolipid_transfer_prot_dom"/>
</dbReference>
<dbReference type="PANTHER" id="PTHR43808">
    <property type="entry name" value="ACETYLORNITHINE DEACETYLASE"/>
    <property type="match status" value="1"/>
</dbReference>
<keyword evidence="12" id="KW-1185">Reference proteome</keyword>
<dbReference type="Pfam" id="PF08718">
    <property type="entry name" value="GLTP"/>
    <property type="match status" value="1"/>
</dbReference>
<feature type="domain" description="Peptidase M20 dimerisation" evidence="8">
    <location>
        <begin position="420"/>
        <end position="530"/>
    </location>
</feature>
<protein>
    <recommendedName>
        <fullName evidence="14">Peptidase M20 dimerisation domain-containing protein</fullName>
    </recommendedName>
</protein>
<dbReference type="GO" id="GO:0016787">
    <property type="term" value="F:hydrolase activity"/>
    <property type="evidence" value="ECO:0007669"/>
    <property type="project" value="UniProtKB-KW"/>
</dbReference>
<name>A0A507D6R3_9FUNG</name>
<dbReference type="OrthoDB" id="205255at2759"/>
<dbReference type="GO" id="GO:0120013">
    <property type="term" value="F:lipid transfer activity"/>
    <property type="evidence" value="ECO:0007669"/>
    <property type="project" value="InterPro"/>
</dbReference>
<sequence>MSYFFQQVSRSYTEVPIGADSGIDTVFFLEATENLIKLFDFINATAFALVKGDMIGNVAKIRSKFLTNPASLPTLQSIVVAESKEKVKTATEGLLWLERGLLFTAMALRRNIDNPNEELGKSFQEAYKASLGQYHNFLVRQGVNLAMNACPYRKDFYAKLSPDPQELAVKLGDWLAALERINIIISITWTFSGSKKQCPRPESVAASSSLAMASAPTSLEILASVDALFPQATKMLEDLVRFNSTRGGPDEKSLQDFMELKFKELGLTQIDKWQVDLREIQSSKYPSPVTWTYENKINVVATHNPKTKKGRGRSLVLNGHIDVVPEGPHDMWTTPPFNPSIRSGKMYGRGTGDMKAGIVAYYYAFKALQSLGYQPASKVIMQAVTEEECTGNGALACVARGYVGDACIIPEPFNGIQAAQVGVIWLTVRVRGKPAHVMEMAVGSNAIMAAFDLFRELQILEEEWNKTKPPVYAATHHPINVNMGKINGGNWASSVPCECTFEVRVGVYPGTEPRTIQSQIESALAAKAKQMGVECVVSYGGFVAPGVEMNPEWDIIKLLSQVHERVTGRAPPSIASTATTDARVFIVEAGVPTTCYGPKAERIHGIDECVDLQSVKEVTGVLACFIAEWCGLEKQE</sequence>
<dbReference type="SUPFAM" id="SSF55031">
    <property type="entry name" value="Bacterial exopeptidase dimerisation domain"/>
    <property type="match status" value="1"/>
</dbReference>
<evidence type="ECO:0000256" key="5">
    <source>
        <dbReference type="ARBA" id="ARBA00022801"/>
    </source>
</evidence>
<dbReference type="Pfam" id="PF01546">
    <property type="entry name" value="Peptidase_M20"/>
    <property type="match status" value="1"/>
</dbReference>
<evidence type="ECO:0000256" key="2">
    <source>
        <dbReference type="ARBA" id="ARBA00001947"/>
    </source>
</evidence>
<dbReference type="EMBL" id="QEAN01000037">
    <property type="protein sequence ID" value="TPX52406.1"/>
    <property type="molecule type" value="Genomic_DNA"/>
</dbReference>
<dbReference type="AlphaFoldDB" id="A0A507D6R3"/>
<dbReference type="GO" id="GO:0005737">
    <property type="term" value="C:cytoplasm"/>
    <property type="evidence" value="ECO:0007669"/>
    <property type="project" value="InterPro"/>
</dbReference>
<evidence type="ECO:0000256" key="3">
    <source>
        <dbReference type="ARBA" id="ARBA00006247"/>
    </source>
</evidence>
<evidence type="ECO:0000313" key="11">
    <source>
        <dbReference type="EMBL" id="TPX52406.1"/>
    </source>
</evidence>
<dbReference type="FunFam" id="1.10.3520.10:FF:000001">
    <property type="entry name" value="Pleckstrin domain-containing family A member 8"/>
    <property type="match status" value="1"/>
</dbReference>
<dbReference type="VEuPathDB" id="FungiDB:SeMB42_g01452"/>
<dbReference type="GO" id="GO:0046872">
    <property type="term" value="F:metal ion binding"/>
    <property type="evidence" value="ECO:0007669"/>
    <property type="project" value="UniProtKB-KW"/>
</dbReference>
<organism evidence="10 13">
    <name type="scientific">Synchytrium endobioticum</name>
    <dbReference type="NCBI Taxonomy" id="286115"/>
    <lineage>
        <taxon>Eukaryota</taxon>
        <taxon>Fungi</taxon>
        <taxon>Fungi incertae sedis</taxon>
        <taxon>Chytridiomycota</taxon>
        <taxon>Chytridiomycota incertae sedis</taxon>
        <taxon>Chytridiomycetes</taxon>
        <taxon>Synchytriales</taxon>
        <taxon>Synchytriaceae</taxon>
        <taxon>Synchytrium</taxon>
    </lineage>
</organism>
<evidence type="ECO:0000256" key="6">
    <source>
        <dbReference type="ARBA" id="ARBA00022833"/>
    </source>
</evidence>
<keyword evidence="7" id="KW-0170">Cobalt</keyword>
<reference evidence="12 13" key="1">
    <citation type="journal article" date="2019" name="Sci. Rep.">
        <title>Comparative genomics of chytrid fungi reveal insights into the obligate biotrophic and pathogenic lifestyle of Synchytrium endobioticum.</title>
        <authorList>
            <person name="van de Vossenberg B.T.L.H."/>
            <person name="Warris S."/>
            <person name="Nguyen H.D.T."/>
            <person name="van Gent-Pelzer M.P.E."/>
            <person name="Joly D.L."/>
            <person name="van de Geest H.C."/>
            <person name="Bonants P.J.M."/>
            <person name="Smith D.S."/>
            <person name="Levesque C.A."/>
            <person name="van der Lee T.A.J."/>
        </authorList>
    </citation>
    <scope>NUCLEOTIDE SEQUENCE [LARGE SCALE GENOMIC DNA]</scope>
    <source>
        <strain evidence="10 13">LEV6574</strain>
        <strain evidence="11 12">MB42</strain>
    </source>
</reference>
<gene>
    <name evidence="10" type="ORF">SeLEV6574_g02791</name>
    <name evidence="11" type="ORF">SeMB42_g01452</name>
</gene>
<dbReference type="Gene3D" id="3.30.70.360">
    <property type="match status" value="1"/>
</dbReference>
<comment type="caution">
    <text evidence="10">The sequence shown here is derived from an EMBL/GenBank/DDBJ whole genome shotgun (WGS) entry which is preliminary data.</text>
</comment>
<dbReference type="InterPro" id="IPR036264">
    <property type="entry name" value="Bact_exopeptidase_dim_dom"/>
</dbReference>